<dbReference type="Proteomes" id="UP000186228">
    <property type="component" value="Unassembled WGS sequence"/>
</dbReference>
<keyword evidence="2" id="KW-1185">Reference proteome</keyword>
<reference evidence="2" key="1">
    <citation type="submission" date="2016-08" db="EMBL/GenBank/DDBJ databases">
        <authorList>
            <person name="Varghese N."/>
            <person name="Submissions Spin"/>
        </authorList>
    </citation>
    <scope>NUCLEOTIDE SEQUENCE [LARGE SCALE GENOMIC DNA]</scope>
    <source>
        <strain evidence="2">CCBAU 57015</strain>
    </source>
</reference>
<dbReference type="EMBL" id="FMAC01000013">
    <property type="protein sequence ID" value="SCB36133.1"/>
    <property type="molecule type" value="Genomic_DNA"/>
</dbReference>
<dbReference type="RefSeq" id="WP_083961461.1">
    <property type="nucleotide sequence ID" value="NZ_FMAC01000013.1"/>
</dbReference>
<gene>
    <name evidence="1" type="ORF">GA0061100_1138</name>
</gene>
<proteinExistence type="predicted"/>
<dbReference type="STRING" id="52131.GA0061100_1138"/>
<sequence>MSHRANWPSSAPASLKAALSPCSLAAALRWISPHKAEEATGILIAAGFDLLEVRLNSSYLLNGIEQLVRRFHAGALIGAGV</sequence>
<dbReference type="InterPro" id="IPR013785">
    <property type="entry name" value="Aldolase_TIM"/>
</dbReference>
<evidence type="ECO:0008006" key="3">
    <source>
        <dbReference type="Google" id="ProtNLM"/>
    </source>
</evidence>
<evidence type="ECO:0000313" key="2">
    <source>
        <dbReference type="Proteomes" id="UP000186228"/>
    </source>
</evidence>
<evidence type="ECO:0000313" key="1">
    <source>
        <dbReference type="EMBL" id="SCB36133.1"/>
    </source>
</evidence>
<organism evidence="1 2">
    <name type="scientific">Rhizobium hainanense</name>
    <dbReference type="NCBI Taxonomy" id="52131"/>
    <lineage>
        <taxon>Bacteria</taxon>
        <taxon>Pseudomonadati</taxon>
        <taxon>Pseudomonadota</taxon>
        <taxon>Alphaproteobacteria</taxon>
        <taxon>Hyphomicrobiales</taxon>
        <taxon>Rhizobiaceae</taxon>
        <taxon>Rhizobium/Agrobacterium group</taxon>
        <taxon>Rhizobium</taxon>
    </lineage>
</organism>
<dbReference type="AlphaFoldDB" id="A0A1C3W831"/>
<accession>A0A1C3W831</accession>
<name>A0A1C3W831_9HYPH</name>
<dbReference type="Gene3D" id="3.20.20.70">
    <property type="entry name" value="Aldolase class I"/>
    <property type="match status" value="1"/>
</dbReference>
<dbReference type="SUPFAM" id="SSF51569">
    <property type="entry name" value="Aldolase"/>
    <property type="match status" value="1"/>
</dbReference>
<protein>
    <recommendedName>
        <fullName evidence="3">2-dehydro-3-deoxy-6-phosphogalactonate aldolase</fullName>
    </recommendedName>
</protein>